<evidence type="ECO:0008006" key="4">
    <source>
        <dbReference type="Google" id="ProtNLM"/>
    </source>
</evidence>
<dbReference type="InterPro" id="IPR019734">
    <property type="entry name" value="TPR_rpt"/>
</dbReference>
<dbReference type="InterPro" id="IPR011990">
    <property type="entry name" value="TPR-like_helical_dom_sf"/>
</dbReference>
<dbReference type="SMART" id="SM00028">
    <property type="entry name" value="TPR"/>
    <property type="match status" value="7"/>
</dbReference>
<organism evidence="2 3">
    <name type="scientific">Sandaracinomonas limnophila</name>
    <dbReference type="NCBI Taxonomy" id="1862386"/>
    <lineage>
        <taxon>Bacteria</taxon>
        <taxon>Pseudomonadati</taxon>
        <taxon>Bacteroidota</taxon>
        <taxon>Cytophagia</taxon>
        <taxon>Cytophagales</taxon>
        <taxon>Flectobacillaceae</taxon>
        <taxon>Sandaracinomonas</taxon>
    </lineage>
</organism>
<feature type="repeat" description="TPR" evidence="1">
    <location>
        <begin position="416"/>
        <end position="449"/>
    </location>
</feature>
<dbReference type="Gene3D" id="1.25.40.10">
    <property type="entry name" value="Tetratricopeptide repeat domain"/>
    <property type="match status" value="3"/>
</dbReference>
<keyword evidence="1" id="KW-0802">TPR repeat</keyword>
<gene>
    <name evidence="2" type="ORF">EOJ36_07660</name>
</gene>
<dbReference type="EMBL" id="SACY01000003">
    <property type="protein sequence ID" value="RVU24875.1"/>
    <property type="molecule type" value="Genomic_DNA"/>
</dbReference>
<evidence type="ECO:0000256" key="1">
    <source>
        <dbReference type="PROSITE-ProRule" id="PRU00339"/>
    </source>
</evidence>
<accession>A0A437PRK2</accession>
<dbReference type="SUPFAM" id="SSF48452">
    <property type="entry name" value="TPR-like"/>
    <property type="match status" value="2"/>
</dbReference>
<sequence length="568" mass="65700">MKQINKGIFWLFILMVSFVSNGQKKTLPRINTRDIESQFIEGMRFYLKEDYQEALLIWESLVSEKKNDPGLYFYLAKANAILSNESNAFLYAEKAHVLSPASLDYGLFYADLLLKKNKVNEAIEVLTKISAFDESQPEVNTRLAQAYLFLEKGEEALKALEKSNHYIGEFPAIIKTKQFIYLKQKRFKEFAAASIPFLENFPEENLLDWPLLEYFNPADSVQYMPVLDSLQSLYPGMKQIDLIKANNKLASRKYQEVENLLKESLSDERIDAEIYGYFLADFMKGLAKNKDSFQLKPLSKAIEDKFPQNAEIVYLSAEIARQNMDHKLAQEKYLQAINLGSKHPEAFAELVSLDMQMEQKDSALVHAERALAVFPSNPFFFFQKGFVLANREETEQEIKTLVAGLPFLTSGMGFYVNYYSMLGDAYHAVNKMLESDEAFEKALKENPEDDHVLNNYSYFLSLRKENLEKAYNMSKKLIDALPEEPTYLDTHGWVCFQMGKYDVAYTFILKAFQLSENPSAEIIEHLGDVFFKLNKPKEALKYWKEAFKKDNSDKILEKKIQKKDFIEN</sequence>
<comment type="caution">
    <text evidence="2">The sequence shown here is derived from an EMBL/GenBank/DDBJ whole genome shotgun (WGS) entry which is preliminary data.</text>
</comment>
<dbReference type="RefSeq" id="WP_127804003.1">
    <property type="nucleotide sequence ID" value="NZ_SACY01000003.1"/>
</dbReference>
<proteinExistence type="predicted"/>
<protein>
    <recommendedName>
        <fullName evidence="4">Tetratricopeptide repeat protein</fullName>
    </recommendedName>
</protein>
<feature type="repeat" description="TPR" evidence="1">
    <location>
        <begin position="520"/>
        <end position="553"/>
    </location>
</feature>
<dbReference type="Pfam" id="PF12895">
    <property type="entry name" value="ANAPC3"/>
    <property type="match status" value="1"/>
</dbReference>
<dbReference type="PROSITE" id="PS50005">
    <property type="entry name" value="TPR"/>
    <property type="match status" value="2"/>
</dbReference>
<evidence type="ECO:0000313" key="2">
    <source>
        <dbReference type="EMBL" id="RVU24875.1"/>
    </source>
</evidence>
<dbReference type="PANTHER" id="PTHR12558">
    <property type="entry name" value="CELL DIVISION CYCLE 16,23,27"/>
    <property type="match status" value="1"/>
</dbReference>
<name>A0A437PRK2_9BACT</name>
<reference evidence="2 3" key="1">
    <citation type="submission" date="2019-01" db="EMBL/GenBank/DDBJ databases">
        <authorList>
            <person name="Chen W.-M."/>
        </authorList>
    </citation>
    <scope>NUCLEOTIDE SEQUENCE [LARGE SCALE GENOMIC DNA]</scope>
    <source>
        <strain evidence="2 3">FSY-15</strain>
    </source>
</reference>
<dbReference type="PANTHER" id="PTHR12558:SF13">
    <property type="entry name" value="CELL DIVISION CYCLE PROTEIN 27 HOMOLOG"/>
    <property type="match status" value="1"/>
</dbReference>
<dbReference type="OrthoDB" id="9814220at2"/>
<dbReference type="AlphaFoldDB" id="A0A437PRK2"/>
<keyword evidence="3" id="KW-1185">Reference proteome</keyword>
<dbReference type="Pfam" id="PF13181">
    <property type="entry name" value="TPR_8"/>
    <property type="match status" value="1"/>
</dbReference>
<evidence type="ECO:0000313" key="3">
    <source>
        <dbReference type="Proteomes" id="UP000282832"/>
    </source>
</evidence>
<dbReference type="Proteomes" id="UP000282832">
    <property type="component" value="Unassembled WGS sequence"/>
</dbReference>